<accession>A0A2U1PCN6</accession>
<keyword evidence="3" id="KW-0479">Metal-binding</keyword>
<evidence type="ECO:0000256" key="7">
    <source>
        <dbReference type="PROSITE-ProRule" id="PRU00146"/>
    </source>
</evidence>
<dbReference type="InterPro" id="IPR019787">
    <property type="entry name" value="Znf_PHD-finger"/>
</dbReference>
<evidence type="ECO:0000256" key="4">
    <source>
        <dbReference type="ARBA" id="ARBA00022771"/>
    </source>
</evidence>
<dbReference type="GO" id="GO:0016740">
    <property type="term" value="F:transferase activity"/>
    <property type="evidence" value="ECO:0007669"/>
    <property type="project" value="UniProtKB-KW"/>
</dbReference>
<protein>
    <submittedName>
        <fullName evidence="10">Bromodomain-containing protein</fullName>
    </submittedName>
</protein>
<comment type="caution">
    <text evidence="10">The sequence shown here is derived from an EMBL/GenBank/DDBJ whole genome shotgun (WGS) entry which is preliminary data.</text>
</comment>
<dbReference type="Gene3D" id="3.30.160.360">
    <property type="match status" value="1"/>
</dbReference>
<feature type="region of interest" description="Disordered" evidence="8">
    <location>
        <begin position="1351"/>
        <end position="1380"/>
    </location>
</feature>
<dbReference type="GO" id="GO:0140993">
    <property type="term" value="F:histone modifying activity"/>
    <property type="evidence" value="ECO:0007669"/>
    <property type="project" value="UniProtKB-ARBA"/>
</dbReference>
<evidence type="ECO:0000256" key="3">
    <source>
        <dbReference type="ARBA" id="ARBA00022723"/>
    </source>
</evidence>
<evidence type="ECO:0000256" key="1">
    <source>
        <dbReference type="ARBA" id="ARBA00004123"/>
    </source>
</evidence>
<dbReference type="InterPro" id="IPR011011">
    <property type="entry name" value="Znf_FYVE_PHD"/>
</dbReference>
<keyword evidence="6" id="KW-0539">Nucleus</keyword>
<dbReference type="PROSITE" id="PS51542">
    <property type="entry name" value="FYRN"/>
    <property type="match status" value="1"/>
</dbReference>
<keyword evidence="2" id="KW-0808">Transferase</keyword>
<dbReference type="Pfam" id="PF15612">
    <property type="entry name" value="WHIM1"/>
    <property type="match status" value="1"/>
</dbReference>
<dbReference type="PROSITE" id="PS50016">
    <property type="entry name" value="ZF_PHD_2"/>
    <property type="match status" value="1"/>
</dbReference>
<dbReference type="Proteomes" id="UP000245207">
    <property type="component" value="Unassembled WGS sequence"/>
</dbReference>
<dbReference type="InterPro" id="IPR003889">
    <property type="entry name" value="FYrich_C"/>
</dbReference>
<evidence type="ECO:0000256" key="6">
    <source>
        <dbReference type="ARBA" id="ARBA00023242"/>
    </source>
</evidence>
<feature type="region of interest" description="Disordered" evidence="8">
    <location>
        <begin position="1"/>
        <end position="54"/>
    </location>
</feature>
<dbReference type="PANTHER" id="PTHR47162">
    <property type="entry name" value="OS02G0192300 PROTEIN"/>
    <property type="match status" value="1"/>
</dbReference>
<dbReference type="InterPro" id="IPR003888">
    <property type="entry name" value="FYrich_N"/>
</dbReference>
<dbReference type="GO" id="GO:0008270">
    <property type="term" value="F:zinc ion binding"/>
    <property type="evidence" value="ECO:0007669"/>
    <property type="project" value="UniProtKB-KW"/>
</dbReference>
<feature type="compositionally biased region" description="Low complexity" evidence="8">
    <location>
        <begin position="1"/>
        <end position="26"/>
    </location>
</feature>
<evidence type="ECO:0000256" key="5">
    <source>
        <dbReference type="ARBA" id="ARBA00022833"/>
    </source>
</evidence>
<dbReference type="InterPro" id="IPR028942">
    <property type="entry name" value="WHIM1_dom"/>
</dbReference>
<dbReference type="STRING" id="35608.A0A2U1PCN6"/>
<dbReference type="GO" id="GO:0005634">
    <property type="term" value="C:nucleus"/>
    <property type="evidence" value="ECO:0007669"/>
    <property type="project" value="UniProtKB-SubCell"/>
</dbReference>
<keyword evidence="5" id="KW-0862">Zinc</keyword>
<evidence type="ECO:0000256" key="2">
    <source>
        <dbReference type="ARBA" id="ARBA00022679"/>
    </source>
</evidence>
<dbReference type="PROSITE" id="PS51543">
    <property type="entry name" value="FYRC"/>
    <property type="match status" value="1"/>
</dbReference>
<feature type="domain" description="PHD-type" evidence="9">
    <location>
        <begin position="1034"/>
        <end position="1084"/>
    </location>
</feature>
<dbReference type="GO" id="GO:0000785">
    <property type="term" value="C:chromatin"/>
    <property type="evidence" value="ECO:0007669"/>
    <property type="project" value="UniProtKB-ARBA"/>
</dbReference>
<evidence type="ECO:0000259" key="9">
    <source>
        <dbReference type="PROSITE" id="PS50016"/>
    </source>
</evidence>
<dbReference type="Pfam" id="PF00628">
    <property type="entry name" value="PHD"/>
    <property type="match status" value="1"/>
</dbReference>
<keyword evidence="4 7" id="KW-0863">Zinc-finger</keyword>
<sequence length="1526" mass="171388">MESGSSNKNKNKSPSFSSGSTTTKPTLKTLFNFDLNKTPPPSPSPSPLTNDDVADLPHEEHQQQPTMVVCVVCVKHFLENPLSEKAEKEESEEWLCGECSTKCHRRKRVKRSFEQDYKIGGVFDMNASPPSEADGDDVANTVMKMELDIKMQDTHDNPFVGVAVTSPNTRSDMQTAQLNLDIATQNASLVYLQALKDYISKRRGVIGDGWHVKFEYSESMCKTSPIYCSPDGSRFDSMPKVAHHLGLLSTSNSSDTNDNGGSFALPQNGSYANGGNASKVDPMENGYRGSESSLGSLPVQFQDFIVISVGKINPRPPFYNTSQIWPIGYKSIWHDKLTGSIFTLNILDSGDRGPIFRVHRKPCTKHSIPNASTVIYKLCGPSDEISSCVFPPQESQQLTNDNFINGDTIGEFLVEGRTPSSAWQMVIETFIRACRQAFQDMKLLTFCCNHRAESQYFYTSYSNDSLNKFGGLNCPINNIPRFVQTIDQLEVACNVLRKWLQVDRFGLDAEFVQELIELLPGVAACSEYISLDTRCQNKISHTVRSGFFTGLRKYNSQPTVSDSPVETTDTRISPPGNEIASSLPCGLVGNVLQAYEFSLRFYNILGQEAPLSRQKLEYELLNPRVDDLNSTNDDNNGCRSPLSNFHMAMLKMLVEDMLAKVSINYPSGAMESKPRKGRKKNIDVIVSGQTIKIGIFPVNEITWPELARRYVLVLKSMDDNLDYLDISSHEYEKVFHCLNGNGGPLCGNLRGMAAIKADAVAIAEASKKIFSSVKSKFVDVVIDLKDLDIDESAIETKRIDDKPEWIDRLEPIQNLATNVGAKIRNRIRDSLNKGPPGWAAEMLRESISKDVYKGNAAGPTKRIVREVLNKAKSENHVTKKEVKESFVVKKVSDVIIKRCRMVLRSVAAQDENKIVFGLMAESLLKPDEFSRLLDFRTIDLRLDAGFYGGSHESFIEDVHEVRANLRITYRNKPKCLNLIESFFKKFEELYEQEVLSLVSRINGSNVSSEDTKIVLNTMFADTITSTLPIAPWEEGICKVCGKDENDHVLLLCDRCNSEYHTYCLYPPLPRVPKKSWYCPTCISDFTRQAQEEDFDFSQTPKRMKLQREFTRSGLKEVANLADKMEKSEYWELGVKERVMLLQFLCDETLGSTVIRNHMSTDNCDANRNFLGHDSAGRLYWVLGHPGRLFVSGPDSDGEEFDTWNCYESDAEVEALIEWLRDDDAKETELKKSIFKWQRNRSNDQNLQIDLQANCSRSTVHVSNAKAAFEKKFGSFLNDNGEGKIYRCDCLELVGSTRHHCSSCHSTFFSHEVHQCDTLERQLTLADGLTWSNGNPQDDQAGFLVRHNSRLTEAQNESPSEVDGSNCEGKTGKPPSCSSSRTLTGKAFEIIRSLKINLLDIEAALPREAFRPSRGGSDKLRAWRTFVKSAQSISEMAQATMILEHLKKEWWYWSSPSTAAKISTVSSLALLVYALDDAIYYDEPPPPPTVDPTEPIVAPEDFIAMEEALKKSMELVNQKSMEEHPKS</sequence>
<dbReference type="PANTHER" id="PTHR47162:SF4">
    <property type="entry name" value="HISTONE ACETYLTRANSFERASE CHROMATIN REGULATOR PHD FAMILY"/>
    <property type="match status" value="1"/>
</dbReference>
<organism evidence="10 11">
    <name type="scientific">Artemisia annua</name>
    <name type="common">Sweet wormwood</name>
    <dbReference type="NCBI Taxonomy" id="35608"/>
    <lineage>
        <taxon>Eukaryota</taxon>
        <taxon>Viridiplantae</taxon>
        <taxon>Streptophyta</taxon>
        <taxon>Embryophyta</taxon>
        <taxon>Tracheophyta</taxon>
        <taxon>Spermatophyta</taxon>
        <taxon>Magnoliopsida</taxon>
        <taxon>eudicotyledons</taxon>
        <taxon>Gunneridae</taxon>
        <taxon>Pentapetalae</taxon>
        <taxon>asterids</taxon>
        <taxon>campanulids</taxon>
        <taxon>Asterales</taxon>
        <taxon>Asteraceae</taxon>
        <taxon>Asteroideae</taxon>
        <taxon>Anthemideae</taxon>
        <taxon>Artemisiinae</taxon>
        <taxon>Artemisia</taxon>
    </lineage>
</organism>
<dbReference type="Gene3D" id="3.30.40.10">
    <property type="entry name" value="Zinc/RING finger domain, C3HC4 (zinc finger)"/>
    <property type="match status" value="1"/>
</dbReference>
<gene>
    <name evidence="10" type="ORF">CTI12_AA167330</name>
</gene>
<dbReference type="EMBL" id="PKPP01001340">
    <property type="protein sequence ID" value="PWA83516.1"/>
    <property type="molecule type" value="Genomic_DNA"/>
</dbReference>
<evidence type="ECO:0000313" key="11">
    <source>
        <dbReference type="Proteomes" id="UP000245207"/>
    </source>
</evidence>
<dbReference type="InterPro" id="IPR028941">
    <property type="entry name" value="WHIM2_dom"/>
</dbReference>
<dbReference type="SUPFAM" id="SSF57903">
    <property type="entry name" value="FYVE/PHD zinc finger"/>
    <property type="match status" value="1"/>
</dbReference>
<dbReference type="InterPro" id="IPR019786">
    <property type="entry name" value="Zinc_finger_PHD-type_CS"/>
</dbReference>
<keyword evidence="11" id="KW-1185">Reference proteome</keyword>
<proteinExistence type="predicted"/>
<dbReference type="Pfam" id="PF15613">
    <property type="entry name" value="WSD"/>
    <property type="match status" value="1"/>
</dbReference>
<evidence type="ECO:0000256" key="8">
    <source>
        <dbReference type="SAM" id="MobiDB-lite"/>
    </source>
</evidence>
<dbReference type="CDD" id="cd15519">
    <property type="entry name" value="PHD1_Lid2p_like"/>
    <property type="match status" value="1"/>
</dbReference>
<dbReference type="InterPro" id="IPR013083">
    <property type="entry name" value="Znf_RING/FYVE/PHD"/>
</dbReference>
<comment type="subcellular location">
    <subcellularLocation>
        <location evidence="1">Nucleus</location>
    </subcellularLocation>
</comment>
<dbReference type="OrthoDB" id="1903104at2759"/>
<dbReference type="GO" id="GO:0048731">
    <property type="term" value="P:system development"/>
    <property type="evidence" value="ECO:0007669"/>
    <property type="project" value="UniProtKB-ARBA"/>
</dbReference>
<reference evidence="10 11" key="1">
    <citation type="journal article" date="2018" name="Mol. Plant">
        <title>The genome of Artemisia annua provides insight into the evolution of Asteraceae family and artemisinin biosynthesis.</title>
        <authorList>
            <person name="Shen Q."/>
            <person name="Zhang L."/>
            <person name="Liao Z."/>
            <person name="Wang S."/>
            <person name="Yan T."/>
            <person name="Shi P."/>
            <person name="Liu M."/>
            <person name="Fu X."/>
            <person name="Pan Q."/>
            <person name="Wang Y."/>
            <person name="Lv Z."/>
            <person name="Lu X."/>
            <person name="Zhang F."/>
            <person name="Jiang W."/>
            <person name="Ma Y."/>
            <person name="Chen M."/>
            <person name="Hao X."/>
            <person name="Li L."/>
            <person name="Tang Y."/>
            <person name="Lv G."/>
            <person name="Zhou Y."/>
            <person name="Sun X."/>
            <person name="Brodelius P.E."/>
            <person name="Rose J.K.C."/>
            <person name="Tang K."/>
        </authorList>
    </citation>
    <scope>NUCLEOTIDE SEQUENCE [LARGE SCALE GENOMIC DNA]</scope>
    <source>
        <strain evidence="11">cv. Huhao1</strain>
        <tissue evidence="10">Leaf</tissue>
    </source>
</reference>
<dbReference type="SMART" id="SM00249">
    <property type="entry name" value="PHD"/>
    <property type="match status" value="1"/>
</dbReference>
<dbReference type="PROSITE" id="PS01359">
    <property type="entry name" value="ZF_PHD_1"/>
    <property type="match status" value="1"/>
</dbReference>
<evidence type="ECO:0000313" key="10">
    <source>
        <dbReference type="EMBL" id="PWA83516.1"/>
    </source>
</evidence>
<dbReference type="InterPro" id="IPR001965">
    <property type="entry name" value="Znf_PHD"/>
</dbReference>
<name>A0A2U1PCN6_ARTAN</name>